<dbReference type="EMBL" id="MK072326">
    <property type="protein sequence ID" value="AYV81946.1"/>
    <property type="molecule type" value="Genomic_DNA"/>
</dbReference>
<name>A0A3G5A3Z1_9VIRU</name>
<evidence type="ECO:0000313" key="1">
    <source>
        <dbReference type="EMBL" id="AYV81946.1"/>
    </source>
</evidence>
<proteinExistence type="predicted"/>
<reference evidence="1" key="1">
    <citation type="submission" date="2018-10" db="EMBL/GenBank/DDBJ databases">
        <title>Hidden diversity of soil giant viruses.</title>
        <authorList>
            <person name="Schulz F."/>
            <person name="Alteio L."/>
            <person name="Goudeau D."/>
            <person name="Ryan E.M."/>
            <person name="Malmstrom R.R."/>
            <person name="Blanchard J."/>
            <person name="Woyke T."/>
        </authorList>
    </citation>
    <scope>NUCLEOTIDE SEQUENCE</scope>
    <source>
        <strain evidence="1">HAV1</strain>
    </source>
</reference>
<protein>
    <submittedName>
        <fullName evidence="1">Uncharacterized protein</fullName>
    </submittedName>
</protein>
<gene>
    <name evidence="1" type="ORF">Harvfovirus84_1</name>
</gene>
<feature type="non-terminal residue" evidence="1">
    <location>
        <position position="125"/>
    </location>
</feature>
<sequence>MAASYTALEMTHPTVYATALTPLIYIKVGDHSLAIARSRITDCHQIIAHLDAYQTNEFPLLNRTLKEAVSLIDYLNDNSQPAPLEILKQIGAEDLLLTHSLKQKLQQSANKIYSHIKYDEKLIDP</sequence>
<organism evidence="1">
    <name type="scientific">Harvfovirus sp</name>
    <dbReference type="NCBI Taxonomy" id="2487768"/>
    <lineage>
        <taxon>Viruses</taxon>
        <taxon>Varidnaviria</taxon>
        <taxon>Bamfordvirae</taxon>
        <taxon>Nucleocytoviricota</taxon>
        <taxon>Megaviricetes</taxon>
        <taxon>Imitervirales</taxon>
        <taxon>Mimiviridae</taxon>
        <taxon>Klosneuvirinae</taxon>
    </lineage>
</organism>
<accession>A0A3G5A3Z1</accession>